<proteinExistence type="predicted"/>
<dbReference type="EMBL" id="JAPNKA010000001">
    <property type="protein sequence ID" value="MCY1082346.1"/>
    <property type="molecule type" value="Genomic_DNA"/>
</dbReference>
<sequence>MADNAPWKGGRLGVFHLGRRYKDIGTDLGRVYEADDVHTGASSVVVMPGQGADWEPTEAWRVRVSSHLVPPHVALAVEQAPSAGRVPELSAMLDLLTSAVERLEKRPEVRIHLTRARIAPWRRWTGRARRLLRSRWPLLAAGLASLAMGGVLLWSPSAPESNDRAALAGNDASHPTPPELSVVNGDGTVLAATAFPMPDKPYSNQAKPPCRPRQGEVEINGGCWVELTKRPPCEDTVEYKGKCYAVVGARSPRPPQSIEP</sequence>
<evidence type="ECO:0000313" key="1">
    <source>
        <dbReference type="EMBL" id="MCY1082346.1"/>
    </source>
</evidence>
<organism evidence="1 2">
    <name type="scientific">Archangium lansingense</name>
    <dbReference type="NCBI Taxonomy" id="2995310"/>
    <lineage>
        <taxon>Bacteria</taxon>
        <taxon>Pseudomonadati</taxon>
        <taxon>Myxococcota</taxon>
        <taxon>Myxococcia</taxon>
        <taxon>Myxococcales</taxon>
        <taxon>Cystobacterineae</taxon>
        <taxon>Archangiaceae</taxon>
        <taxon>Archangium</taxon>
    </lineage>
</organism>
<dbReference type="Proteomes" id="UP001207654">
    <property type="component" value="Unassembled WGS sequence"/>
</dbReference>
<accession>A0ABT4ALA0</accession>
<keyword evidence="2" id="KW-1185">Reference proteome</keyword>
<protein>
    <recommendedName>
        <fullName evidence="3">Phage protein</fullName>
    </recommendedName>
</protein>
<dbReference type="RefSeq" id="WP_267540919.1">
    <property type="nucleotide sequence ID" value="NZ_JAPNKA010000001.1"/>
</dbReference>
<evidence type="ECO:0000313" key="2">
    <source>
        <dbReference type="Proteomes" id="UP001207654"/>
    </source>
</evidence>
<evidence type="ECO:0008006" key="3">
    <source>
        <dbReference type="Google" id="ProtNLM"/>
    </source>
</evidence>
<name>A0ABT4ALA0_9BACT</name>
<comment type="caution">
    <text evidence="1">The sequence shown here is derived from an EMBL/GenBank/DDBJ whole genome shotgun (WGS) entry which is preliminary data.</text>
</comment>
<gene>
    <name evidence="1" type="ORF">OV287_48670</name>
</gene>
<reference evidence="1 2" key="1">
    <citation type="submission" date="2022-11" db="EMBL/GenBank/DDBJ databases">
        <title>Minimal conservation of predation-associated metabolite biosynthetic gene clusters underscores biosynthetic potential of Myxococcota including descriptions for ten novel species: Archangium lansinium sp. nov., Myxococcus landrumus sp. nov., Nannocystis bai.</title>
        <authorList>
            <person name="Ahearne A."/>
            <person name="Stevens C."/>
            <person name="Phillips K."/>
        </authorList>
    </citation>
    <scope>NUCLEOTIDE SEQUENCE [LARGE SCALE GENOMIC DNA]</scope>
    <source>
        <strain evidence="1 2">MIWBW</strain>
    </source>
</reference>